<dbReference type="GO" id="GO:0015807">
    <property type="term" value="P:L-amino acid transport"/>
    <property type="evidence" value="ECO:0007669"/>
    <property type="project" value="TreeGrafter"/>
</dbReference>
<dbReference type="AlphaFoldDB" id="A0A7Y0Q4K7"/>
<comment type="similarity">
    <text evidence="1">Belongs to the ABC transporter superfamily.</text>
</comment>
<evidence type="ECO:0000256" key="2">
    <source>
        <dbReference type="ARBA" id="ARBA00022448"/>
    </source>
</evidence>
<evidence type="ECO:0000259" key="6">
    <source>
        <dbReference type="PROSITE" id="PS50893"/>
    </source>
</evidence>
<keyword evidence="4 7" id="KW-0067">ATP-binding</keyword>
<keyword evidence="2" id="KW-0813">Transport</keyword>
<organism evidence="7 8">
    <name type="scientific">Sulfobacillus harzensis</name>
    <dbReference type="NCBI Taxonomy" id="2729629"/>
    <lineage>
        <taxon>Bacteria</taxon>
        <taxon>Bacillati</taxon>
        <taxon>Bacillota</taxon>
        <taxon>Clostridia</taxon>
        <taxon>Eubacteriales</taxon>
        <taxon>Clostridiales Family XVII. Incertae Sedis</taxon>
        <taxon>Sulfobacillus</taxon>
    </lineage>
</organism>
<protein>
    <submittedName>
        <fullName evidence="7">ABC transporter ATP-binding protein</fullName>
    </submittedName>
</protein>
<evidence type="ECO:0000256" key="1">
    <source>
        <dbReference type="ARBA" id="ARBA00005417"/>
    </source>
</evidence>
<gene>
    <name evidence="7" type="ORF">HIJ39_17455</name>
</gene>
<feature type="domain" description="ABC transporter" evidence="6">
    <location>
        <begin position="14"/>
        <end position="244"/>
    </location>
</feature>
<dbReference type="GO" id="GO:0016887">
    <property type="term" value="F:ATP hydrolysis activity"/>
    <property type="evidence" value="ECO:0007669"/>
    <property type="project" value="InterPro"/>
</dbReference>
<dbReference type="SMART" id="SM00382">
    <property type="entry name" value="AAA"/>
    <property type="match status" value="1"/>
</dbReference>
<evidence type="ECO:0000256" key="4">
    <source>
        <dbReference type="ARBA" id="ARBA00022840"/>
    </source>
</evidence>
<dbReference type="PANTHER" id="PTHR43820">
    <property type="entry name" value="HIGH-AFFINITY BRANCHED-CHAIN AMINO ACID TRANSPORT ATP-BINDING PROTEIN LIVF"/>
    <property type="match status" value="1"/>
</dbReference>
<dbReference type="InterPro" id="IPR003593">
    <property type="entry name" value="AAA+_ATPase"/>
</dbReference>
<sequence>MLKRTSLESQAGRLAVKNLEVGYGSIPIVRGASVEVEPNRIVGIIGPNGAGKSTFLKGVMGILPPRAGTVVYDGRPLQGLRPDQIVSRGIGYVPQLRDVFDNLTVAENLDIGGHIARAGRNQRKDEIYSQFPVLAERRHQSAHTLSGGQRRLLALARALMSKPRVILLDEPSAGLSPQAMDTVWEHLGKLKDQGLALLIVEQKARALLSIADWVYVLVDGRNAVDASGAVLLDDIANLGKIFMGGSESNTDNHVNSVIH</sequence>
<dbReference type="SUPFAM" id="SSF52540">
    <property type="entry name" value="P-loop containing nucleoside triphosphate hydrolases"/>
    <property type="match status" value="1"/>
</dbReference>
<dbReference type="InterPro" id="IPR017871">
    <property type="entry name" value="ABC_transporter-like_CS"/>
</dbReference>
<dbReference type="Pfam" id="PF00005">
    <property type="entry name" value="ABC_tran"/>
    <property type="match status" value="1"/>
</dbReference>
<dbReference type="CDD" id="cd03224">
    <property type="entry name" value="ABC_TM1139_LivF_branched"/>
    <property type="match status" value="1"/>
</dbReference>
<keyword evidence="8" id="KW-1185">Reference proteome</keyword>
<dbReference type="InterPro" id="IPR003439">
    <property type="entry name" value="ABC_transporter-like_ATP-bd"/>
</dbReference>
<evidence type="ECO:0000313" key="7">
    <source>
        <dbReference type="EMBL" id="NMP24121.1"/>
    </source>
</evidence>
<dbReference type="Proteomes" id="UP000533476">
    <property type="component" value="Unassembled WGS sequence"/>
</dbReference>
<dbReference type="PANTHER" id="PTHR43820:SF4">
    <property type="entry name" value="HIGH-AFFINITY BRANCHED-CHAIN AMINO ACID TRANSPORT ATP-BINDING PROTEIN LIVF"/>
    <property type="match status" value="1"/>
</dbReference>
<evidence type="ECO:0000256" key="3">
    <source>
        <dbReference type="ARBA" id="ARBA00022741"/>
    </source>
</evidence>
<keyword evidence="3" id="KW-0547">Nucleotide-binding</keyword>
<accession>A0A7Y0Q4K7</accession>
<comment type="caution">
    <text evidence="7">The sequence shown here is derived from an EMBL/GenBank/DDBJ whole genome shotgun (WGS) entry which is preliminary data.</text>
</comment>
<dbReference type="InterPro" id="IPR052156">
    <property type="entry name" value="BCAA_Transport_ATP-bd_LivF"/>
</dbReference>
<dbReference type="InterPro" id="IPR027417">
    <property type="entry name" value="P-loop_NTPase"/>
</dbReference>
<dbReference type="EMBL" id="JABBVZ010000085">
    <property type="protein sequence ID" value="NMP24121.1"/>
    <property type="molecule type" value="Genomic_DNA"/>
</dbReference>
<dbReference type="RefSeq" id="WP_169101964.1">
    <property type="nucleotide sequence ID" value="NZ_JABBVZ010000085.1"/>
</dbReference>
<evidence type="ECO:0000313" key="8">
    <source>
        <dbReference type="Proteomes" id="UP000533476"/>
    </source>
</evidence>
<dbReference type="GO" id="GO:0005524">
    <property type="term" value="F:ATP binding"/>
    <property type="evidence" value="ECO:0007669"/>
    <property type="project" value="UniProtKB-KW"/>
</dbReference>
<keyword evidence="5" id="KW-0029">Amino-acid transport</keyword>
<proteinExistence type="inferred from homology"/>
<dbReference type="Gene3D" id="3.40.50.300">
    <property type="entry name" value="P-loop containing nucleotide triphosphate hydrolases"/>
    <property type="match status" value="1"/>
</dbReference>
<dbReference type="PROSITE" id="PS00211">
    <property type="entry name" value="ABC_TRANSPORTER_1"/>
    <property type="match status" value="1"/>
</dbReference>
<dbReference type="PROSITE" id="PS50893">
    <property type="entry name" value="ABC_TRANSPORTER_2"/>
    <property type="match status" value="1"/>
</dbReference>
<reference evidence="7 8" key="1">
    <citation type="submission" date="2020-04" db="EMBL/GenBank/DDBJ databases">
        <authorList>
            <person name="Zhang R."/>
            <person name="Schippers A."/>
        </authorList>
    </citation>
    <scope>NUCLEOTIDE SEQUENCE [LARGE SCALE GENOMIC DNA]</scope>
    <source>
        <strain evidence="7 8">DSM 109850</strain>
    </source>
</reference>
<evidence type="ECO:0000256" key="5">
    <source>
        <dbReference type="ARBA" id="ARBA00022970"/>
    </source>
</evidence>
<name>A0A7Y0Q4K7_9FIRM</name>
<dbReference type="GO" id="GO:0015658">
    <property type="term" value="F:branched-chain amino acid transmembrane transporter activity"/>
    <property type="evidence" value="ECO:0007669"/>
    <property type="project" value="TreeGrafter"/>
</dbReference>